<evidence type="ECO:0000256" key="7">
    <source>
        <dbReference type="ARBA" id="ARBA00023136"/>
    </source>
</evidence>
<dbReference type="Proteomes" id="UP001595629">
    <property type="component" value="Unassembled WGS sequence"/>
</dbReference>
<dbReference type="InterPro" id="IPR050557">
    <property type="entry name" value="RTX_toxin/Mannuronan_C5-epim"/>
</dbReference>
<accession>A0ABV7TKP4</accession>
<protein>
    <recommendedName>
        <fullName evidence="10">Calcium-binding protein</fullName>
    </recommendedName>
</protein>
<dbReference type="PRINTS" id="PR01488">
    <property type="entry name" value="RTXTOXINA"/>
</dbReference>
<evidence type="ECO:0000256" key="2">
    <source>
        <dbReference type="ARBA" id="ARBA00004613"/>
    </source>
</evidence>
<name>A0ABV7TKP4_9RHOB</name>
<sequence>MSPLFPIAGISDNDATAILGRLFSADGTPVGTEFEINRTVDGFQTDPDVALLTNGNVAVAWTDGPDTDAAVDARAIILSPTGAAISPEILLANDQAGDQRLPLVAPMESGGFIAVWEDDSGFRENAWLAQVYDATGAAVGNQMQFISLWADEPAASEDAFLVPLGDDRFALSMMDESFTFNTDGFTFTSVGVSRTLPTAEGSGANPLGKREHDMVALDDGLVATAEVTGTGNLISPVRLTIRFWNSVDSPATGDFPDDDRTPRTESVTELQETKSVQINLPAVPFRPPEDQLPAAALAATPDGNLLVVWSQLTGGTSTDPLFSLYAQLFTNFGAALTEVMQVAEDSAAGTRLTPPFVTVGTDGQAFIGWTTESGRTGAGSFDLMGDVYQITLPDMAVATSGDDYIVGSSGNDLFEGSGGKDTIFGGAGNDVFLQDGDTFTLNDGTTVADPLRNDEWNGNDGDDRFVISLLGGSNEVTTDVLPGGGSDTLDYSGLSAGIGFAQNLVVPGASTPRDIENVIGTYFDDRLTFQFGPQSDEADLSLHAETGNDTIDFYPPSTNFLVGVEQHSYVIDGGDGTDVLNLDHAGFVNNAADFQLTNHGTYYSLTPRLDDDSGTAIADPRNATILRSIENVVFSDQTVSLSVTASMESGALGAPDGIPFDRSGSAESDVLIGGNEADRLTGLAGDDLIFGGDGPDTLIANDGNDTLRGGNSESDLRDEVYGGAGNDWIDGGYGNDELRGDDGNDTISGGFGTDTVIGGSGDDVLTGEAWSDLLFGNGGNDFVNGGFGYDRVNGGDGTDRFFHLGIADHGSDWVQDYDATEGDVLVFGQAATAD</sequence>
<dbReference type="Gene3D" id="2.150.10.10">
    <property type="entry name" value="Serralysin-like metalloprotease, C-terminal"/>
    <property type="match status" value="4"/>
</dbReference>
<dbReference type="InterPro" id="IPR001343">
    <property type="entry name" value="Hemolysn_Ca-bd"/>
</dbReference>
<dbReference type="PANTHER" id="PTHR38340">
    <property type="entry name" value="S-LAYER PROTEIN"/>
    <property type="match status" value="1"/>
</dbReference>
<dbReference type="SUPFAM" id="SSF51120">
    <property type="entry name" value="beta-Roll"/>
    <property type="match status" value="3"/>
</dbReference>
<keyword evidence="9" id="KW-1185">Reference proteome</keyword>
<keyword evidence="4" id="KW-0800">Toxin</keyword>
<dbReference type="InterPro" id="IPR003995">
    <property type="entry name" value="RTX_toxin_determinant-A"/>
</dbReference>
<comment type="caution">
    <text evidence="8">The sequence shown here is derived from an EMBL/GenBank/DDBJ whole genome shotgun (WGS) entry which is preliminary data.</text>
</comment>
<dbReference type="PRINTS" id="PR00313">
    <property type="entry name" value="CABNDNGRPT"/>
</dbReference>
<organism evidence="8 9">
    <name type="scientific">Lutimaribacter marinistellae</name>
    <dbReference type="NCBI Taxonomy" id="1820329"/>
    <lineage>
        <taxon>Bacteria</taxon>
        <taxon>Pseudomonadati</taxon>
        <taxon>Pseudomonadota</taxon>
        <taxon>Alphaproteobacteria</taxon>
        <taxon>Rhodobacterales</taxon>
        <taxon>Roseobacteraceae</taxon>
        <taxon>Lutimaribacter</taxon>
    </lineage>
</organism>
<proteinExistence type="predicted"/>
<reference evidence="9" key="1">
    <citation type="journal article" date="2019" name="Int. J. Syst. Evol. Microbiol.">
        <title>The Global Catalogue of Microorganisms (GCM) 10K type strain sequencing project: providing services to taxonomists for standard genome sequencing and annotation.</title>
        <authorList>
            <consortium name="The Broad Institute Genomics Platform"/>
            <consortium name="The Broad Institute Genome Sequencing Center for Infectious Disease"/>
            <person name="Wu L."/>
            <person name="Ma J."/>
        </authorList>
    </citation>
    <scope>NUCLEOTIDE SEQUENCE [LARGE SCALE GENOMIC DNA]</scope>
    <source>
        <strain evidence="9">KCTC 42911</strain>
    </source>
</reference>
<keyword evidence="3" id="KW-0964">Secreted</keyword>
<dbReference type="InterPro" id="IPR011049">
    <property type="entry name" value="Serralysin-like_metalloprot_C"/>
</dbReference>
<evidence type="ECO:0000256" key="3">
    <source>
        <dbReference type="ARBA" id="ARBA00022525"/>
    </source>
</evidence>
<keyword evidence="7" id="KW-0472">Membrane</keyword>
<dbReference type="Pfam" id="PF00353">
    <property type="entry name" value="HemolysinCabind"/>
    <property type="match status" value="4"/>
</dbReference>
<keyword evidence="5" id="KW-0677">Repeat</keyword>
<feature type="non-terminal residue" evidence="8">
    <location>
        <position position="834"/>
    </location>
</feature>
<evidence type="ECO:0000256" key="5">
    <source>
        <dbReference type="ARBA" id="ARBA00022737"/>
    </source>
</evidence>
<evidence type="ECO:0000256" key="4">
    <source>
        <dbReference type="ARBA" id="ARBA00022656"/>
    </source>
</evidence>
<evidence type="ECO:0000256" key="6">
    <source>
        <dbReference type="ARBA" id="ARBA00023026"/>
    </source>
</evidence>
<evidence type="ECO:0000313" key="9">
    <source>
        <dbReference type="Proteomes" id="UP001595629"/>
    </source>
</evidence>
<dbReference type="PANTHER" id="PTHR38340:SF1">
    <property type="entry name" value="S-LAYER PROTEIN"/>
    <property type="match status" value="1"/>
</dbReference>
<evidence type="ECO:0008006" key="10">
    <source>
        <dbReference type="Google" id="ProtNLM"/>
    </source>
</evidence>
<gene>
    <name evidence="8" type="ORF">ACFORG_20745</name>
</gene>
<evidence type="ECO:0000256" key="1">
    <source>
        <dbReference type="ARBA" id="ARBA00004370"/>
    </source>
</evidence>
<keyword evidence="6" id="KW-0843">Virulence</keyword>
<evidence type="ECO:0000313" key="8">
    <source>
        <dbReference type="EMBL" id="MFC3616177.1"/>
    </source>
</evidence>
<dbReference type="EMBL" id="JBHRXI010000045">
    <property type="protein sequence ID" value="MFC3616177.1"/>
    <property type="molecule type" value="Genomic_DNA"/>
</dbReference>
<dbReference type="InterPro" id="IPR018511">
    <property type="entry name" value="Hemolysin-typ_Ca-bd_CS"/>
</dbReference>
<comment type="subcellular location">
    <subcellularLocation>
        <location evidence="1">Membrane</location>
    </subcellularLocation>
    <subcellularLocation>
        <location evidence="2">Secreted</location>
    </subcellularLocation>
</comment>
<dbReference type="PROSITE" id="PS00330">
    <property type="entry name" value="HEMOLYSIN_CALCIUM"/>
    <property type="match status" value="1"/>
</dbReference>